<evidence type="ECO:0000256" key="4">
    <source>
        <dbReference type="ARBA" id="ARBA00022833"/>
    </source>
</evidence>
<evidence type="ECO:0000313" key="7">
    <source>
        <dbReference type="Proteomes" id="UP000199515"/>
    </source>
</evidence>
<keyword evidence="2" id="KW-0479">Metal-binding</keyword>
<dbReference type="GO" id="GO:0009231">
    <property type="term" value="P:riboflavin biosynthetic process"/>
    <property type="evidence" value="ECO:0007669"/>
    <property type="project" value="TreeGrafter"/>
</dbReference>
<reference evidence="6 7" key="1">
    <citation type="submission" date="2016-10" db="EMBL/GenBank/DDBJ databases">
        <authorList>
            <person name="de Groot N.N."/>
        </authorList>
    </citation>
    <scope>NUCLEOTIDE SEQUENCE [LARGE SCALE GENOMIC DNA]</scope>
    <source>
        <strain evidence="6 7">CPCC 202699</strain>
    </source>
</reference>
<evidence type="ECO:0000313" key="6">
    <source>
        <dbReference type="EMBL" id="SDX24273.1"/>
    </source>
</evidence>
<dbReference type="Proteomes" id="UP000199515">
    <property type="component" value="Unassembled WGS sequence"/>
</dbReference>
<dbReference type="PANTHER" id="PTHR35005">
    <property type="entry name" value="3-DEHYDRO-SCYLLO-INOSOSE HYDROLASE"/>
    <property type="match status" value="1"/>
</dbReference>
<keyword evidence="3 6" id="KW-0378">Hydrolase</keyword>
<comment type="similarity">
    <text evidence="5">Belongs to the creatininase superfamily.</text>
</comment>
<dbReference type="InterPro" id="IPR023871">
    <property type="entry name" value="MftE"/>
</dbReference>
<name>A0A1H3A3S5_9PSEU</name>
<dbReference type="AlphaFoldDB" id="A0A1H3A3S5"/>
<protein>
    <submittedName>
        <fullName evidence="6">Creatinine amidohydrolase</fullName>
    </submittedName>
</protein>
<evidence type="ECO:0000256" key="1">
    <source>
        <dbReference type="ARBA" id="ARBA00001947"/>
    </source>
</evidence>
<dbReference type="Pfam" id="PF02633">
    <property type="entry name" value="Creatininase"/>
    <property type="match status" value="1"/>
</dbReference>
<dbReference type="OrthoDB" id="9801445at2"/>
<dbReference type="PANTHER" id="PTHR35005:SF1">
    <property type="entry name" value="2-AMINO-5-FORMYLAMINO-6-RIBOSYLAMINOPYRIMIDIN-4(3H)-ONE 5'-MONOPHOSPHATE DEFORMYLASE"/>
    <property type="match status" value="1"/>
</dbReference>
<dbReference type="InterPro" id="IPR024087">
    <property type="entry name" value="Creatininase-like_sf"/>
</dbReference>
<evidence type="ECO:0000256" key="2">
    <source>
        <dbReference type="ARBA" id="ARBA00022723"/>
    </source>
</evidence>
<sequence length="212" mass="22472">MSGILLVPTGSCEQHGPHLPFDTDTRIATAVASAGGELVAPALAYGSSGEHEEFDGTVSIGHEALRTVLIEFGRSACRWADKVVFVNAHGGNVPALVSAIRLLRYEHRETAWFACAPTEGDAHAGHTETSLMLAIAPETVDMGKAAPGNTTPLEDLMPSLRKGKLREISPNGVLGDPTGATAEHGRELLDALVTGLRTAIERWQPDSHGRLR</sequence>
<dbReference type="STRING" id="589385.SAMN05421504_102779"/>
<evidence type="ECO:0000256" key="5">
    <source>
        <dbReference type="ARBA" id="ARBA00024029"/>
    </source>
</evidence>
<comment type="cofactor">
    <cofactor evidence="1">
        <name>Zn(2+)</name>
        <dbReference type="ChEBI" id="CHEBI:29105"/>
    </cofactor>
</comment>
<dbReference type="InterPro" id="IPR003785">
    <property type="entry name" value="Creatininase/forma_Hydrolase"/>
</dbReference>
<dbReference type="RefSeq" id="WP_091288617.1">
    <property type="nucleotide sequence ID" value="NZ_FNON01000002.1"/>
</dbReference>
<proteinExistence type="inferred from homology"/>
<dbReference type="GO" id="GO:0046872">
    <property type="term" value="F:metal ion binding"/>
    <property type="evidence" value="ECO:0007669"/>
    <property type="project" value="UniProtKB-KW"/>
</dbReference>
<dbReference type="EMBL" id="FNON01000002">
    <property type="protein sequence ID" value="SDX24273.1"/>
    <property type="molecule type" value="Genomic_DNA"/>
</dbReference>
<organism evidence="6 7">
    <name type="scientific">Amycolatopsis xylanica</name>
    <dbReference type="NCBI Taxonomy" id="589385"/>
    <lineage>
        <taxon>Bacteria</taxon>
        <taxon>Bacillati</taxon>
        <taxon>Actinomycetota</taxon>
        <taxon>Actinomycetes</taxon>
        <taxon>Pseudonocardiales</taxon>
        <taxon>Pseudonocardiaceae</taxon>
        <taxon>Amycolatopsis</taxon>
    </lineage>
</organism>
<keyword evidence="4" id="KW-0862">Zinc</keyword>
<accession>A0A1H3A3S5</accession>
<dbReference type="Gene3D" id="3.40.50.10310">
    <property type="entry name" value="Creatininase"/>
    <property type="match status" value="1"/>
</dbReference>
<dbReference type="SUPFAM" id="SSF102215">
    <property type="entry name" value="Creatininase"/>
    <property type="match status" value="1"/>
</dbReference>
<dbReference type="GO" id="GO:0016811">
    <property type="term" value="F:hydrolase activity, acting on carbon-nitrogen (but not peptide) bonds, in linear amides"/>
    <property type="evidence" value="ECO:0007669"/>
    <property type="project" value="TreeGrafter"/>
</dbReference>
<gene>
    <name evidence="6" type="ORF">SAMN05421504_102779</name>
</gene>
<evidence type="ECO:0000256" key="3">
    <source>
        <dbReference type="ARBA" id="ARBA00022801"/>
    </source>
</evidence>
<dbReference type="NCBIfam" id="TIGR03964">
    <property type="entry name" value="mycofact_creat"/>
    <property type="match status" value="1"/>
</dbReference>
<keyword evidence="7" id="KW-1185">Reference proteome</keyword>